<protein>
    <submittedName>
        <fullName evidence="2">Uncharacterized protein</fullName>
    </submittedName>
</protein>
<accession>Q6L4I7</accession>
<dbReference type="Proteomes" id="UP000000763">
    <property type="component" value="Chromosome 5"/>
</dbReference>
<evidence type="ECO:0000256" key="1">
    <source>
        <dbReference type="SAM" id="MobiDB-lite"/>
    </source>
</evidence>
<gene>
    <name evidence="2" type="ORF">OSJNBa0074P11.5</name>
</gene>
<sequence>MVVRRPMITSRRAHSKGRRSKRLSRRLLTQVYAAFEPLSDVDGESGDEDKGKNISGVCFMAPGESDSECEDNEVRSFEEAILILSAKNKKCEKMYRK</sequence>
<feature type="region of interest" description="Disordered" evidence="1">
    <location>
        <begin position="1"/>
        <end position="22"/>
    </location>
</feature>
<evidence type="ECO:0000313" key="3">
    <source>
        <dbReference type="Proteomes" id="UP000000763"/>
    </source>
</evidence>
<feature type="compositionally biased region" description="Basic residues" evidence="1">
    <location>
        <begin position="11"/>
        <end position="22"/>
    </location>
</feature>
<evidence type="ECO:0000313" key="2">
    <source>
        <dbReference type="EMBL" id="AAT44230.1"/>
    </source>
</evidence>
<reference evidence="3" key="1">
    <citation type="journal article" date="2005" name="Nature">
        <title>The map-based sequence of the rice genome.</title>
        <authorList>
            <consortium name="International rice genome sequencing project (IRGSP)"/>
            <person name="Matsumoto T."/>
            <person name="Wu J."/>
            <person name="Kanamori H."/>
            <person name="Katayose Y."/>
            <person name="Fujisawa M."/>
            <person name="Namiki N."/>
            <person name="Mizuno H."/>
            <person name="Yamamoto K."/>
            <person name="Antonio B.A."/>
            <person name="Baba T."/>
            <person name="Sakata K."/>
            <person name="Nagamura Y."/>
            <person name="Aoki H."/>
            <person name="Arikawa K."/>
            <person name="Arita K."/>
            <person name="Bito T."/>
            <person name="Chiden Y."/>
            <person name="Fujitsuka N."/>
            <person name="Fukunaka R."/>
            <person name="Hamada M."/>
            <person name="Harada C."/>
            <person name="Hayashi A."/>
            <person name="Hijishita S."/>
            <person name="Honda M."/>
            <person name="Hosokawa S."/>
            <person name="Ichikawa Y."/>
            <person name="Idonuma A."/>
            <person name="Iijima M."/>
            <person name="Ikeda M."/>
            <person name="Ikeno M."/>
            <person name="Ito K."/>
            <person name="Ito S."/>
            <person name="Ito T."/>
            <person name="Ito Y."/>
            <person name="Ito Y."/>
            <person name="Iwabuchi A."/>
            <person name="Kamiya K."/>
            <person name="Karasawa W."/>
            <person name="Kurita K."/>
            <person name="Katagiri S."/>
            <person name="Kikuta A."/>
            <person name="Kobayashi H."/>
            <person name="Kobayashi N."/>
            <person name="Machita K."/>
            <person name="Maehara T."/>
            <person name="Masukawa M."/>
            <person name="Mizubayashi T."/>
            <person name="Mukai Y."/>
            <person name="Nagasaki H."/>
            <person name="Nagata Y."/>
            <person name="Naito S."/>
            <person name="Nakashima M."/>
            <person name="Nakama Y."/>
            <person name="Nakamichi Y."/>
            <person name="Nakamura M."/>
            <person name="Meguro A."/>
            <person name="Negishi M."/>
            <person name="Ohta I."/>
            <person name="Ohta T."/>
            <person name="Okamoto M."/>
            <person name="Ono N."/>
            <person name="Saji S."/>
            <person name="Sakaguchi M."/>
            <person name="Sakai K."/>
            <person name="Shibata M."/>
            <person name="Shimokawa T."/>
            <person name="Song J."/>
            <person name="Takazaki Y."/>
            <person name="Terasawa K."/>
            <person name="Tsugane M."/>
            <person name="Tsuji K."/>
            <person name="Ueda S."/>
            <person name="Waki K."/>
            <person name="Yamagata H."/>
            <person name="Yamamoto M."/>
            <person name="Yamamoto S."/>
            <person name="Yamane H."/>
            <person name="Yoshiki S."/>
            <person name="Yoshihara R."/>
            <person name="Yukawa K."/>
            <person name="Zhong H."/>
            <person name="Yano M."/>
            <person name="Yuan Q."/>
            <person name="Ouyang S."/>
            <person name="Liu J."/>
            <person name="Jones K.M."/>
            <person name="Gansberger K."/>
            <person name="Moffat K."/>
            <person name="Hill J."/>
            <person name="Bera J."/>
            <person name="Fadrosh D."/>
            <person name="Jin S."/>
            <person name="Johri S."/>
            <person name="Kim M."/>
            <person name="Overton L."/>
            <person name="Reardon M."/>
            <person name="Tsitrin T."/>
            <person name="Vuong H."/>
            <person name="Weaver B."/>
            <person name="Ciecko A."/>
            <person name="Tallon L."/>
            <person name="Jackson J."/>
            <person name="Pai G."/>
            <person name="Aken S.V."/>
            <person name="Utterback T."/>
            <person name="Reidmuller S."/>
            <person name="Feldblyum T."/>
            <person name="Hsiao J."/>
            <person name="Zismann V."/>
            <person name="Iobst S."/>
            <person name="de Vazeille A.R."/>
            <person name="Buell C.R."/>
            <person name="Ying K."/>
            <person name="Li Y."/>
            <person name="Lu T."/>
            <person name="Huang Y."/>
            <person name="Zhao Q."/>
            <person name="Feng Q."/>
            <person name="Zhang L."/>
            <person name="Zhu J."/>
            <person name="Weng Q."/>
            <person name="Mu J."/>
            <person name="Lu Y."/>
            <person name="Fan D."/>
            <person name="Liu Y."/>
            <person name="Guan J."/>
            <person name="Zhang Y."/>
            <person name="Yu S."/>
            <person name="Liu X."/>
            <person name="Zhang Y."/>
            <person name="Hong G."/>
            <person name="Han B."/>
            <person name="Choisne N."/>
            <person name="Demange N."/>
            <person name="Orjeda G."/>
            <person name="Samain S."/>
            <person name="Cattolico L."/>
            <person name="Pelletier E."/>
            <person name="Couloux A."/>
            <person name="Segurens B."/>
            <person name="Wincker P."/>
            <person name="D'Hont A."/>
            <person name="Scarpelli C."/>
            <person name="Weissenbach J."/>
            <person name="Salanoubat M."/>
            <person name="Quetier F."/>
            <person name="Yu Y."/>
            <person name="Kim H.R."/>
            <person name="Rambo T."/>
            <person name="Currie J."/>
            <person name="Collura K."/>
            <person name="Luo M."/>
            <person name="Yang T."/>
            <person name="Ammiraju J.S.S."/>
            <person name="Engler F."/>
            <person name="Soderlund C."/>
            <person name="Wing R.A."/>
            <person name="Palmer L.E."/>
            <person name="de la Bastide M."/>
            <person name="Spiegel L."/>
            <person name="Nascimento L."/>
            <person name="Zutavern T."/>
            <person name="O'Shaughnessy A."/>
            <person name="Dike S."/>
            <person name="Dedhia N."/>
            <person name="Preston R."/>
            <person name="Balija V."/>
            <person name="McCombie W.R."/>
            <person name="Chow T."/>
            <person name="Chen H."/>
            <person name="Chung M."/>
            <person name="Chen C."/>
            <person name="Shaw J."/>
            <person name="Wu H."/>
            <person name="Hsiao K."/>
            <person name="Chao Y."/>
            <person name="Chu M."/>
            <person name="Cheng C."/>
            <person name="Hour A."/>
            <person name="Lee P."/>
            <person name="Lin S."/>
            <person name="Lin Y."/>
            <person name="Liou J."/>
            <person name="Liu S."/>
            <person name="Hsing Y."/>
            <person name="Raghuvanshi S."/>
            <person name="Mohanty A."/>
            <person name="Bharti A.K."/>
            <person name="Gaur A."/>
            <person name="Gupta V."/>
            <person name="Kumar D."/>
            <person name="Ravi V."/>
            <person name="Vij S."/>
            <person name="Kapur A."/>
            <person name="Khurana P."/>
            <person name="Khurana P."/>
            <person name="Khurana J.P."/>
            <person name="Tyagi A.K."/>
            <person name="Gaikwad K."/>
            <person name="Singh A."/>
            <person name="Dalal V."/>
            <person name="Srivastava S."/>
            <person name="Dixit A."/>
            <person name="Pal A.K."/>
            <person name="Ghazi I.A."/>
            <person name="Yadav M."/>
            <person name="Pandit A."/>
            <person name="Bhargava A."/>
            <person name="Sureshbabu K."/>
            <person name="Batra K."/>
            <person name="Sharma T.R."/>
            <person name="Mohapatra T."/>
            <person name="Singh N.K."/>
            <person name="Messing J."/>
            <person name="Nelson A.B."/>
            <person name="Fuks G."/>
            <person name="Kavchok S."/>
            <person name="Keizer G."/>
            <person name="Linton E."/>
            <person name="Llaca V."/>
            <person name="Song R."/>
            <person name="Tanyolac B."/>
            <person name="Young S."/>
            <person name="Ho-Il K."/>
            <person name="Hahn J.H."/>
            <person name="Sangsakoo G."/>
            <person name="Vanavichit A."/>
            <person name="de Mattos Luiz.A.T."/>
            <person name="Zimmer P.D."/>
            <person name="Malone G."/>
            <person name="Dellagostin O."/>
            <person name="de Oliveira A.C."/>
            <person name="Bevan M."/>
            <person name="Bancroft I."/>
            <person name="Minx P."/>
            <person name="Cordum H."/>
            <person name="Wilson R."/>
            <person name="Cheng Z."/>
            <person name="Jin W."/>
            <person name="Jiang J."/>
            <person name="Leong S.A."/>
            <person name="Iwama H."/>
            <person name="Gojobori T."/>
            <person name="Itoh T."/>
            <person name="Niimura Y."/>
            <person name="Fujii Y."/>
            <person name="Habara T."/>
            <person name="Sakai H."/>
            <person name="Sato Y."/>
            <person name="Wilson G."/>
            <person name="Kumar K."/>
            <person name="McCouch S."/>
            <person name="Juretic N."/>
            <person name="Hoen D."/>
            <person name="Wright S."/>
            <person name="Bruskiewich R."/>
            <person name="Bureau T."/>
            <person name="Miyao A."/>
            <person name="Hirochika H."/>
            <person name="Nishikawa T."/>
            <person name="Kadowaki K."/>
            <person name="Sugiura M."/>
            <person name="Burr B."/>
            <person name="Sasaki T."/>
        </authorList>
    </citation>
    <scope>NUCLEOTIDE SEQUENCE [LARGE SCALE GENOMIC DNA]</scope>
    <source>
        <strain evidence="3">cv. Nipponbare</strain>
    </source>
</reference>
<reference evidence="3" key="2">
    <citation type="journal article" date="2008" name="Nucleic Acids Res.">
        <title>The rice annotation project database (RAP-DB): 2008 update.</title>
        <authorList>
            <consortium name="The rice annotation project (RAP)"/>
        </authorList>
    </citation>
    <scope>GENOME REANNOTATION</scope>
    <source>
        <strain evidence="3">cv. Nipponbare</strain>
    </source>
</reference>
<organism evidence="2 3">
    <name type="scientific">Oryza sativa subsp. japonica</name>
    <name type="common">Rice</name>
    <dbReference type="NCBI Taxonomy" id="39947"/>
    <lineage>
        <taxon>Eukaryota</taxon>
        <taxon>Viridiplantae</taxon>
        <taxon>Streptophyta</taxon>
        <taxon>Embryophyta</taxon>
        <taxon>Tracheophyta</taxon>
        <taxon>Spermatophyta</taxon>
        <taxon>Magnoliopsida</taxon>
        <taxon>Liliopsida</taxon>
        <taxon>Poales</taxon>
        <taxon>Poaceae</taxon>
        <taxon>BOP clade</taxon>
        <taxon>Oryzoideae</taxon>
        <taxon>Oryzeae</taxon>
        <taxon>Oryzinae</taxon>
        <taxon>Oryza</taxon>
        <taxon>Oryza sativa</taxon>
    </lineage>
</organism>
<name>Q6L4I7_ORYSJ</name>
<dbReference type="AlphaFoldDB" id="Q6L4I7"/>
<proteinExistence type="predicted"/>
<dbReference type="EMBL" id="AC135914">
    <property type="protein sequence ID" value="AAT44230.1"/>
    <property type="molecule type" value="Genomic_DNA"/>
</dbReference>